<protein>
    <submittedName>
        <fullName evidence="2">Uncharacterized protein</fullName>
    </submittedName>
</protein>
<evidence type="ECO:0000256" key="1">
    <source>
        <dbReference type="SAM" id="Phobius"/>
    </source>
</evidence>
<feature type="transmembrane region" description="Helical" evidence="1">
    <location>
        <begin position="51"/>
        <end position="71"/>
    </location>
</feature>
<dbReference type="EMBL" id="QMIG01000010">
    <property type="protein sequence ID" value="RAW14061.1"/>
    <property type="molecule type" value="Genomic_DNA"/>
</dbReference>
<dbReference type="RefSeq" id="WP_112258483.1">
    <property type="nucleotide sequence ID" value="NZ_QMIG01000010.1"/>
</dbReference>
<feature type="transmembrane region" description="Helical" evidence="1">
    <location>
        <begin position="27"/>
        <end position="45"/>
    </location>
</feature>
<sequence length="245" mass="27315">MSGRHRSYVFDEHAAGRLRYQEHHRPGPIALVVLVVAPGVVPVIFRDDVTSIGIGLFYYGVALFFLVLLYLSGWMNRIKVYDHAVVLDTAWPGGAPYVIPLSTIDPGRVRYHRRANFIGRRMGQGKRHVRTGPYASQAITFDGLSPRVARRRASDVPEAQADRVRPGARTVQVDGGDGQTLDLEVETWVVATGTPRRLLRALEQALVDAGRPEAAGMAERLLADPVVERWRQPLTEDEIYRDRAG</sequence>
<keyword evidence="1" id="KW-0812">Transmembrane</keyword>
<keyword evidence="3" id="KW-1185">Reference proteome</keyword>
<proteinExistence type="predicted"/>
<organism evidence="2 3">
    <name type="scientific">Phytoactinopolyspora halophila</name>
    <dbReference type="NCBI Taxonomy" id="1981511"/>
    <lineage>
        <taxon>Bacteria</taxon>
        <taxon>Bacillati</taxon>
        <taxon>Actinomycetota</taxon>
        <taxon>Actinomycetes</taxon>
        <taxon>Jiangellales</taxon>
        <taxon>Jiangellaceae</taxon>
        <taxon>Phytoactinopolyspora</taxon>
    </lineage>
</organism>
<comment type="caution">
    <text evidence="2">The sequence shown here is derived from an EMBL/GenBank/DDBJ whole genome shotgun (WGS) entry which is preliminary data.</text>
</comment>
<keyword evidence="1" id="KW-1133">Transmembrane helix</keyword>
<dbReference type="Proteomes" id="UP000250462">
    <property type="component" value="Unassembled WGS sequence"/>
</dbReference>
<accession>A0A329QQ76</accession>
<reference evidence="2 3" key="1">
    <citation type="submission" date="2018-06" db="EMBL/GenBank/DDBJ databases">
        <title>Phytoactinopolyspora halophila sp. nov., a novel halophilic actinomycete isolated from a saline soil in China.</title>
        <authorList>
            <person name="Tang S.-K."/>
        </authorList>
    </citation>
    <scope>NUCLEOTIDE SEQUENCE [LARGE SCALE GENOMIC DNA]</scope>
    <source>
        <strain evidence="2 3">YIM 96934</strain>
    </source>
</reference>
<name>A0A329QQ76_9ACTN</name>
<gene>
    <name evidence="2" type="ORF">DPM12_11590</name>
</gene>
<dbReference type="AlphaFoldDB" id="A0A329QQ76"/>
<evidence type="ECO:0000313" key="2">
    <source>
        <dbReference type="EMBL" id="RAW14061.1"/>
    </source>
</evidence>
<keyword evidence="1" id="KW-0472">Membrane</keyword>
<evidence type="ECO:0000313" key="3">
    <source>
        <dbReference type="Proteomes" id="UP000250462"/>
    </source>
</evidence>
<dbReference type="OrthoDB" id="4869488at2"/>